<proteinExistence type="inferred from homology"/>
<feature type="disulfide bond" evidence="14">
    <location>
        <begin position="42"/>
        <end position="103"/>
    </location>
</feature>
<feature type="disulfide bond" evidence="14">
    <location>
        <begin position="87"/>
        <end position="125"/>
    </location>
</feature>
<organism evidence="18">
    <name type="scientific">Arion vulgaris</name>
    <dbReference type="NCBI Taxonomy" id="1028688"/>
    <lineage>
        <taxon>Eukaryota</taxon>
        <taxon>Metazoa</taxon>
        <taxon>Spiralia</taxon>
        <taxon>Lophotrochozoa</taxon>
        <taxon>Mollusca</taxon>
        <taxon>Gastropoda</taxon>
        <taxon>Heterobranchia</taxon>
        <taxon>Euthyneura</taxon>
        <taxon>Panpulmonata</taxon>
        <taxon>Eupulmonata</taxon>
        <taxon>Stylommatophora</taxon>
        <taxon>Helicina</taxon>
        <taxon>Arionoidea</taxon>
        <taxon>Arionidae</taxon>
        <taxon>Arion</taxon>
    </lineage>
</organism>
<keyword evidence="8" id="KW-1133">Transmembrane helix</keyword>
<keyword evidence="3" id="KW-0217">Developmental protein</keyword>
<evidence type="ECO:0000313" key="18">
    <source>
        <dbReference type="EMBL" id="CEK72531.1"/>
    </source>
</evidence>
<sequence>MAVHFTRFTSVLFTTTAAILSLTSFLNQDDVFVNAGTEVRKCQEVTIPMCKGIGYNMTYMPNQFNHDTQEEAGLEVHQFWPLVEIQCSPDLKFFLCSMYAPICMENYKRHLPACRSVCERARDGCAPLMRQYGFAWPERMKCENLPEYGDKETLCMDANITDRNTPPPSNPTYKGPAPTSGKNGEGVDPTKRKASGSMAVGMTNVNPGGVRPVPGDVAPTATPKDCACKCEKPLTLITESSSSYFNKLRTGTVLNCAVNCYSPYFSEHEKTFATFWVGL</sequence>
<dbReference type="PROSITE" id="PS50038">
    <property type="entry name" value="FZ"/>
    <property type="match status" value="1"/>
</dbReference>
<protein>
    <recommendedName>
        <fullName evidence="17">FZ domain-containing protein</fullName>
    </recommendedName>
</protein>
<dbReference type="AlphaFoldDB" id="A0A0B6ZXF9"/>
<dbReference type="GO" id="GO:0060070">
    <property type="term" value="P:canonical Wnt signaling pathway"/>
    <property type="evidence" value="ECO:0007669"/>
    <property type="project" value="TreeGrafter"/>
</dbReference>
<keyword evidence="4" id="KW-1003">Cell membrane</keyword>
<dbReference type="PANTHER" id="PTHR11309">
    <property type="entry name" value="FRIZZLED"/>
    <property type="match status" value="1"/>
</dbReference>
<comment type="similarity">
    <text evidence="2">Belongs to the G-protein coupled receptor Fz/Smo family.</text>
</comment>
<dbReference type="GO" id="GO:0005886">
    <property type="term" value="C:plasma membrane"/>
    <property type="evidence" value="ECO:0007669"/>
    <property type="project" value="UniProtKB-SubCell"/>
</dbReference>
<keyword evidence="7 16" id="KW-0732">Signal</keyword>
<feature type="disulfide bond" evidence="14">
    <location>
        <begin position="50"/>
        <end position="96"/>
    </location>
</feature>
<keyword evidence="11 14" id="KW-1015">Disulfide bond</keyword>
<keyword evidence="10" id="KW-0472">Membrane</keyword>
<keyword evidence="13" id="KW-0807">Transducer</keyword>
<reference evidence="18" key="1">
    <citation type="submission" date="2014-12" db="EMBL/GenBank/DDBJ databases">
        <title>Insight into the proteome of Arion vulgaris.</title>
        <authorList>
            <person name="Aradska J."/>
            <person name="Bulat T."/>
            <person name="Smidak R."/>
            <person name="Sarate P."/>
            <person name="Gangsoo J."/>
            <person name="Sialana F."/>
            <person name="Bilban M."/>
            <person name="Lubec G."/>
        </authorList>
    </citation>
    <scope>NUCLEOTIDE SEQUENCE</scope>
    <source>
        <tissue evidence="18">Skin</tissue>
    </source>
</reference>
<dbReference type="EMBL" id="HACG01025666">
    <property type="protein sequence ID" value="CEK72531.1"/>
    <property type="molecule type" value="Transcribed_RNA"/>
</dbReference>
<name>A0A0B6ZXF9_9EUPU</name>
<feature type="region of interest" description="Disordered" evidence="15">
    <location>
        <begin position="162"/>
        <end position="194"/>
    </location>
</feature>
<comment type="subcellular location">
    <subcellularLocation>
        <location evidence="1">Cell membrane</location>
        <topology evidence="1">Multi-pass membrane protein</topology>
    </subcellularLocation>
</comment>
<evidence type="ECO:0000256" key="9">
    <source>
        <dbReference type="ARBA" id="ARBA00023040"/>
    </source>
</evidence>
<evidence type="ECO:0000256" key="15">
    <source>
        <dbReference type="SAM" id="MobiDB-lite"/>
    </source>
</evidence>
<feature type="non-terminal residue" evidence="18">
    <location>
        <position position="279"/>
    </location>
</feature>
<evidence type="ECO:0000256" key="13">
    <source>
        <dbReference type="ARBA" id="ARBA00023224"/>
    </source>
</evidence>
<dbReference type="GO" id="GO:0004930">
    <property type="term" value="F:G protein-coupled receptor activity"/>
    <property type="evidence" value="ECO:0007669"/>
    <property type="project" value="UniProtKB-KW"/>
</dbReference>
<dbReference type="PANTHER" id="PTHR11309:SF126">
    <property type="entry name" value="FRIZZLED-2"/>
    <property type="match status" value="1"/>
</dbReference>
<feature type="domain" description="FZ" evidence="17">
    <location>
        <begin position="37"/>
        <end position="158"/>
    </location>
</feature>
<evidence type="ECO:0000256" key="6">
    <source>
        <dbReference type="ARBA" id="ARBA00022692"/>
    </source>
</evidence>
<keyword evidence="5" id="KW-0879">Wnt signaling pathway</keyword>
<dbReference type="CDD" id="cd07456">
    <property type="entry name" value="CRD_FZ5_like"/>
    <property type="match status" value="1"/>
</dbReference>
<evidence type="ECO:0000256" key="3">
    <source>
        <dbReference type="ARBA" id="ARBA00022473"/>
    </source>
</evidence>
<evidence type="ECO:0000256" key="1">
    <source>
        <dbReference type="ARBA" id="ARBA00004651"/>
    </source>
</evidence>
<evidence type="ECO:0000256" key="8">
    <source>
        <dbReference type="ARBA" id="ARBA00022989"/>
    </source>
</evidence>
<dbReference type="InterPro" id="IPR015526">
    <property type="entry name" value="Frizzled/SFRP"/>
</dbReference>
<dbReference type="Gene3D" id="1.10.2000.10">
    <property type="entry name" value="Frizzled cysteine-rich domain"/>
    <property type="match status" value="1"/>
</dbReference>
<keyword evidence="9" id="KW-0297">G-protein coupled receptor</keyword>
<dbReference type="FunFam" id="1.10.2000.10:FF:000004">
    <property type="entry name" value="Frizzled class receptor 8a"/>
    <property type="match status" value="1"/>
</dbReference>
<feature type="chain" id="PRO_5002123982" description="FZ domain-containing protein" evidence="16">
    <location>
        <begin position="22"/>
        <end position="279"/>
    </location>
</feature>
<keyword evidence="12" id="KW-0675">Receptor</keyword>
<evidence type="ECO:0000256" key="12">
    <source>
        <dbReference type="ARBA" id="ARBA00023170"/>
    </source>
</evidence>
<dbReference type="GO" id="GO:0042813">
    <property type="term" value="F:Wnt receptor activity"/>
    <property type="evidence" value="ECO:0007669"/>
    <property type="project" value="TreeGrafter"/>
</dbReference>
<evidence type="ECO:0000256" key="2">
    <source>
        <dbReference type="ARBA" id="ARBA00008077"/>
    </source>
</evidence>
<feature type="disulfide bond" evidence="14">
    <location>
        <begin position="114"/>
        <end position="155"/>
    </location>
</feature>
<dbReference type="GO" id="GO:0017147">
    <property type="term" value="F:Wnt-protein binding"/>
    <property type="evidence" value="ECO:0007669"/>
    <property type="project" value="TreeGrafter"/>
</dbReference>
<evidence type="ECO:0000256" key="14">
    <source>
        <dbReference type="PROSITE-ProRule" id="PRU00090"/>
    </source>
</evidence>
<keyword evidence="6" id="KW-0812">Transmembrane</keyword>
<evidence type="ECO:0000256" key="7">
    <source>
        <dbReference type="ARBA" id="ARBA00022729"/>
    </source>
</evidence>
<accession>A0A0B6ZXF9</accession>
<evidence type="ECO:0000256" key="11">
    <source>
        <dbReference type="ARBA" id="ARBA00023157"/>
    </source>
</evidence>
<dbReference type="InterPro" id="IPR036790">
    <property type="entry name" value="Frizzled_dom_sf"/>
</dbReference>
<dbReference type="SUPFAM" id="SSF63501">
    <property type="entry name" value="Frizzled cysteine-rich domain"/>
    <property type="match status" value="1"/>
</dbReference>
<dbReference type="Gene3D" id="1.20.1070.10">
    <property type="entry name" value="Rhodopsin 7-helix transmembrane proteins"/>
    <property type="match status" value="1"/>
</dbReference>
<dbReference type="Pfam" id="PF01392">
    <property type="entry name" value="Fz"/>
    <property type="match status" value="1"/>
</dbReference>
<evidence type="ECO:0000256" key="16">
    <source>
        <dbReference type="SAM" id="SignalP"/>
    </source>
</evidence>
<evidence type="ECO:0000259" key="17">
    <source>
        <dbReference type="PROSITE" id="PS50038"/>
    </source>
</evidence>
<feature type="disulfide bond" evidence="14">
    <location>
        <begin position="118"/>
        <end position="142"/>
    </location>
</feature>
<evidence type="ECO:0000256" key="4">
    <source>
        <dbReference type="ARBA" id="ARBA00022475"/>
    </source>
</evidence>
<dbReference type="GO" id="GO:0035567">
    <property type="term" value="P:non-canonical Wnt signaling pathway"/>
    <property type="evidence" value="ECO:0007669"/>
    <property type="project" value="TreeGrafter"/>
</dbReference>
<evidence type="ECO:0000256" key="5">
    <source>
        <dbReference type="ARBA" id="ARBA00022687"/>
    </source>
</evidence>
<dbReference type="SMART" id="SM00063">
    <property type="entry name" value="FRI"/>
    <property type="match status" value="1"/>
</dbReference>
<gene>
    <name evidence="18" type="primary">ORF82824</name>
</gene>
<evidence type="ECO:0000256" key="10">
    <source>
        <dbReference type="ARBA" id="ARBA00023136"/>
    </source>
</evidence>
<feature type="signal peptide" evidence="16">
    <location>
        <begin position="1"/>
        <end position="21"/>
    </location>
</feature>
<dbReference type="InterPro" id="IPR020067">
    <property type="entry name" value="Frizzled_dom"/>
</dbReference>